<gene>
    <name evidence="2" type="ORF">CBI38_22325</name>
</gene>
<sequence length="137" mass="15531">MTEKNKEVAMNYLKALGEGDPVLMDSVLTEDFDTLARGTAKICGRRTREETVAFVAAVSSLFKNGIRFEFESVTAEADRVACQLKGYSTLADGREYNNDYIFMFHVRDGKIYHMDEYTDTKLADETLLEMMAEQSVE</sequence>
<dbReference type="Proteomes" id="UP000245711">
    <property type="component" value="Chromosome"/>
</dbReference>
<reference evidence="2 3" key="1">
    <citation type="submission" date="2017-05" db="EMBL/GenBank/DDBJ databases">
        <title>Isolation of Rhodococcus sp. S2-17 biodegrading of BP-3.</title>
        <authorList>
            <person name="Lee Y."/>
            <person name="Kim K.H."/>
            <person name="Chun B.H."/>
            <person name="Jung H.S."/>
            <person name="Jeon C.O."/>
        </authorList>
    </citation>
    <scope>NUCLEOTIDE SEQUENCE [LARGE SCALE GENOMIC DNA]</scope>
    <source>
        <strain evidence="2 3">S2-17</strain>
    </source>
</reference>
<dbReference type="Gene3D" id="3.10.450.50">
    <property type="match status" value="1"/>
</dbReference>
<protein>
    <recommendedName>
        <fullName evidence="1">SnoaL-like domain-containing protein</fullName>
    </recommendedName>
</protein>
<accession>A0A2S2BZ37</accession>
<dbReference type="OrthoDB" id="6657864at2"/>
<dbReference type="Pfam" id="PF12680">
    <property type="entry name" value="SnoaL_2"/>
    <property type="match status" value="1"/>
</dbReference>
<dbReference type="AlphaFoldDB" id="A0A2S2BZ37"/>
<organism evidence="2 3">
    <name type="scientific">Rhodococcus oxybenzonivorans</name>
    <dbReference type="NCBI Taxonomy" id="1990687"/>
    <lineage>
        <taxon>Bacteria</taxon>
        <taxon>Bacillati</taxon>
        <taxon>Actinomycetota</taxon>
        <taxon>Actinomycetes</taxon>
        <taxon>Mycobacteriales</taxon>
        <taxon>Nocardiaceae</taxon>
        <taxon>Rhodococcus</taxon>
    </lineage>
</organism>
<dbReference type="PANTHER" id="PTHR41252">
    <property type="entry name" value="BLR2505 PROTEIN"/>
    <property type="match status" value="1"/>
</dbReference>
<name>A0A2S2BZ37_9NOCA</name>
<dbReference type="KEGG" id="roz:CBI38_22325"/>
<feature type="domain" description="SnoaL-like" evidence="1">
    <location>
        <begin position="11"/>
        <end position="113"/>
    </location>
</feature>
<dbReference type="SUPFAM" id="SSF54427">
    <property type="entry name" value="NTF2-like"/>
    <property type="match status" value="1"/>
</dbReference>
<dbReference type="PANTHER" id="PTHR41252:SF1">
    <property type="entry name" value="BLR2505 PROTEIN"/>
    <property type="match status" value="1"/>
</dbReference>
<evidence type="ECO:0000259" key="1">
    <source>
        <dbReference type="Pfam" id="PF12680"/>
    </source>
</evidence>
<dbReference type="EMBL" id="CP021354">
    <property type="protein sequence ID" value="AWK73887.1"/>
    <property type="molecule type" value="Genomic_DNA"/>
</dbReference>
<keyword evidence="3" id="KW-1185">Reference proteome</keyword>
<dbReference type="InterPro" id="IPR032710">
    <property type="entry name" value="NTF2-like_dom_sf"/>
</dbReference>
<evidence type="ECO:0000313" key="2">
    <source>
        <dbReference type="EMBL" id="AWK73887.1"/>
    </source>
</evidence>
<dbReference type="RefSeq" id="WP_109332320.1">
    <property type="nucleotide sequence ID" value="NZ_CP021354.1"/>
</dbReference>
<dbReference type="InterPro" id="IPR037401">
    <property type="entry name" value="SnoaL-like"/>
</dbReference>
<evidence type="ECO:0000313" key="3">
    <source>
        <dbReference type="Proteomes" id="UP000245711"/>
    </source>
</evidence>
<proteinExistence type="predicted"/>